<gene>
    <name evidence="3" type="primary">Sec14l2</name>
    <name evidence="3" type="ORF">CEXT_590531</name>
</gene>
<dbReference type="InterPro" id="IPR036598">
    <property type="entry name" value="GOLD_dom_sf"/>
</dbReference>
<dbReference type="SMART" id="SM01100">
    <property type="entry name" value="CRAL_TRIO_N"/>
    <property type="match status" value="1"/>
</dbReference>
<comment type="caution">
    <text evidence="3">The sequence shown here is derived from an EMBL/GenBank/DDBJ whole genome shotgun (WGS) entry which is preliminary data.</text>
</comment>
<dbReference type="SMART" id="SM00516">
    <property type="entry name" value="SEC14"/>
    <property type="match status" value="1"/>
</dbReference>
<dbReference type="Gene3D" id="3.40.525.10">
    <property type="entry name" value="CRAL-TRIO lipid binding domain"/>
    <property type="match status" value="1"/>
</dbReference>
<reference evidence="3 4" key="1">
    <citation type="submission" date="2021-06" db="EMBL/GenBank/DDBJ databases">
        <title>Caerostris extrusa draft genome.</title>
        <authorList>
            <person name="Kono N."/>
            <person name="Arakawa K."/>
        </authorList>
    </citation>
    <scope>NUCLEOTIDE SEQUENCE [LARGE SCALE GENOMIC DNA]</scope>
</reference>
<dbReference type="InterPro" id="IPR009038">
    <property type="entry name" value="GOLD_dom"/>
</dbReference>
<dbReference type="PROSITE" id="PS50866">
    <property type="entry name" value="GOLD"/>
    <property type="match status" value="1"/>
</dbReference>
<dbReference type="InterPro" id="IPR001251">
    <property type="entry name" value="CRAL-TRIO_dom"/>
</dbReference>
<dbReference type="SUPFAM" id="SSF101576">
    <property type="entry name" value="Supernatant protein factor (SPF), C-terminal domain"/>
    <property type="match status" value="1"/>
</dbReference>
<dbReference type="Pfam" id="PF00650">
    <property type="entry name" value="CRAL_TRIO"/>
    <property type="match status" value="1"/>
</dbReference>
<name>A0AAV4T2J6_CAEEX</name>
<dbReference type="InterPro" id="IPR036273">
    <property type="entry name" value="CRAL/TRIO_N_dom_sf"/>
</dbReference>
<dbReference type="CDD" id="cd00170">
    <property type="entry name" value="SEC14"/>
    <property type="match status" value="1"/>
</dbReference>
<feature type="domain" description="CRAL-TRIO" evidence="1">
    <location>
        <begin position="95"/>
        <end position="270"/>
    </location>
</feature>
<dbReference type="SUPFAM" id="SSF52087">
    <property type="entry name" value="CRAL/TRIO domain"/>
    <property type="match status" value="1"/>
</dbReference>
<dbReference type="InterPro" id="IPR036865">
    <property type="entry name" value="CRAL-TRIO_dom_sf"/>
</dbReference>
<dbReference type="InterPro" id="IPR051064">
    <property type="entry name" value="SEC14/CRAL-TRIO_domain"/>
</dbReference>
<sequence length="415" mass="48621">MDDISEKHFLSCTEKSFITQMYLPDNIKPQERRAVEELRRRIFDDLPLKLKDDDSIFYRFCKARDFVIEDAEAMLRKHIHWREEHKIDKILTEYTPQEVCQYAPTSFLCFDKSGDLIRYFDFGNTDVKGLFNSIRPIDFLKYCLYVVEQDSEILKEQSKKIGRQGMQSTFICNFENLTFAKATHKKTLEAAILFLKAFQDNYPERIKRMYHINGSVYYTMLMSVLKTFIASPLLQKITIYGTEGWKEDVLKQIDGSCLPAFLGGVLTDPDGNPQCRTFVCHGRKVPEKYYFTNYEKKLSKAPGAKKINVTRFSKEEISFEVQEAGWNLEWEFETKNRDIGFAVYFKENSPNVSHCIELVPKQRIETCYGPEKGLFKCQKAGIYTIVFDNSYSWMYPKEIYYIAGIKSPIDVVNYN</sequence>
<dbReference type="PANTHER" id="PTHR23324">
    <property type="entry name" value="SEC14 RELATED PROTEIN"/>
    <property type="match status" value="1"/>
</dbReference>
<keyword evidence="4" id="KW-1185">Reference proteome</keyword>
<accession>A0AAV4T2J6</accession>
<evidence type="ECO:0000313" key="4">
    <source>
        <dbReference type="Proteomes" id="UP001054945"/>
    </source>
</evidence>
<organism evidence="3 4">
    <name type="scientific">Caerostris extrusa</name>
    <name type="common">Bark spider</name>
    <name type="synonym">Caerostris bankana</name>
    <dbReference type="NCBI Taxonomy" id="172846"/>
    <lineage>
        <taxon>Eukaryota</taxon>
        <taxon>Metazoa</taxon>
        <taxon>Ecdysozoa</taxon>
        <taxon>Arthropoda</taxon>
        <taxon>Chelicerata</taxon>
        <taxon>Arachnida</taxon>
        <taxon>Araneae</taxon>
        <taxon>Araneomorphae</taxon>
        <taxon>Entelegynae</taxon>
        <taxon>Araneoidea</taxon>
        <taxon>Araneidae</taxon>
        <taxon>Caerostris</taxon>
    </lineage>
</organism>
<evidence type="ECO:0000259" key="1">
    <source>
        <dbReference type="PROSITE" id="PS50191"/>
    </source>
</evidence>
<evidence type="ECO:0000259" key="2">
    <source>
        <dbReference type="PROSITE" id="PS50866"/>
    </source>
</evidence>
<dbReference type="AlphaFoldDB" id="A0AAV4T2J6"/>
<dbReference type="Proteomes" id="UP001054945">
    <property type="component" value="Unassembled WGS sequence"/>
</dbReference>
<dbReference type="EMBL" id="BPLR01010470">
    <property type="protein sequence ID" value="GIY39476.1"/>
    <property type="molecule type" value="Genomic_DNA"/>
</dbReference>
<dbReference type="GO" id="GO:0005737">
    <property type="term" value="C:cytoplasm"/>
    <property type="evidence" value="ECO:0007669"/>
    <property type="project" value="TreeGrafter"/>
</dbReference>
<feature type="domain" description="GOLD" evidence="2">
    <location>
        <begin position="287"/>
        <end position="415"/>
    </location>
</feature>
<dbReference type="InterPro" id="IPR011074">
    <property type="entry name" value="CRAL/TRIO_N_dom"/>
</dbReference>
<dbReference type="Gene3D" id="2.60.120.680">
    <property type="entry name" value="GOLD domain"/>
    <property type="match status" value="1"/>
</dbReference>
<dbReference type="Pfam" id="PF03765">
    <property type="entry name" value="CRAL_TRIO_N"/>
    <property type="match status" value="1"/>
</dbReference>
<dbReference type="PRINTS" id="PR00180">
    <property type="entry name" value="CRETINALDHBP"/>
</dbReference>
<dbReference type="SUPFAM" id="SSF46938">
    <property type="entry name" value="CRAL/TRIO N-terminal domain"/>
    <property type="match status" value="1"/>
</dbReference>
<proteinExistence type="predicted"/>
<protein>
    <submittedName>
        <fullName evidence="3">SEC14-like protein 2</fullName>
    </submittedName>
</protein>
<evidence type="ECO:0000313" key="3">
    <source>
        <dbReference type="EMBL" id="GIY39476.1"/>
    </source>
</evidence>
<dbReference type="PROSITE" id="PS50191">
    <property type="entry name" value="CRAL_TRIO"/>
    <property type="match status" value="1"/>
</dbReference>
<dbReference type="PANTHER" id="PTHR23324:SF83">
    <property type="entry name" value="SEC14-LIKE PROTEIN 2"/>
    <property type="match status" value="1"/>
</dbReference>